<evidence type="ECO:0000313" key="2">
    <source>
        <dbReference type="EMBL" id="SVA15867.1"/>
    </source>
</evidence>
<sequence>MHILLTDRLTCPRCGPDFGLILLSDRMTKRRVLEGSLGCPNCRDRFPIRAGFGDLRPPPRGELADSRSLEPHSSPSPVEIATLLGVTEGPGQLALLNQMAGHAEALAGLVPSVEVVAIAPELQGARETDGVSRLMTGSRLPFRTQALRGVALFGTEEPERAVEVARVVARFGRIVVWGDRERWGKALEMEGLEVLVSEEEAVVATRT</sequence>
<name>A0A381TM59_9ZZZZ</name>
<feature type="region of interest" description="Disordered" evidence="1">
    <location>
        <begin position="50"/>
        <end position="75"/>
    </location>
</feature>
<gene>
    <name evidence="2" type="ORF">METZ01_LOCUS68721</name>
</gene>
<feature type="compositionally biased region" description="Basic and acidic residues" evidence="1">
    <location>
        <begin position="57"/>
        <end position="70"/>
    </location>
</feature>
<protein>
    <submittedName>
        <fullName evidence="2">Uncharacterized protein</fullName>
    </submittedName>
</protein>
<dbReference type="EMBL" id="UINC01004648">
    <property type="protein sequence ID" value="SVA15867.1"/>
    <property type="molecule type" value="Genomic_DNA"/>
</dbReference>
<evidence type="ECO:0000256" key="1">
    <source>
        <dbReference type="SAM" id="MobiDB-lite"/>
    </source>
</evidence>
<dbReference type="AlphaFoldDB" id="A0A381TM59"/>
<reference evidence="2" key="1">
    <citation type="submission" date="2018-05" db="EMBL/GenBank/DDBJ databases">
        <authorList>
            <person name="Lanie J.A."/>
            <person name="Ng W.-L."/>
            <person name="Kazmierczak K.M."/>
            <person name="Andrzejewski T.M."/>
            <person name="Davidsen T.M."/>
            <person name="Wayne K.J."/>
            <person name="Tettelin H."/>
            <person name="Glass J.I."/>
            <person name="Rusch D."/>
            <person name="Podicherti R."/>
            <person name="Tsui H.-C.T."/>
            <person name="Winkler M.E."/>
        </authorList>
    </citation>
    <scope>NUCLEOTIDE SEQUENCE</scope>
</reference>
<dbReference type="SUPFAM" id="SSF158997">
    <property type="entry name" value="Trm112p-like"/>
    <property type="match status" value="1"/>
</dbReference>
<organism evidence="2">
    <name type="scientific">marine metagenome</name>
    <dbReference type="NCBI Taxonomy" id="408172"/>
    <lineage>
        <taxon>unclassified sequences</taxon>
        <taxon>metagenomes</taxon>
        <taxon>ecological metagenomes</taxon>
    </lineage>
</organism>
<accession>A0A381TM59</accession>
<proteinExistence type="predicted"/>